<sequence>MCQRSSYKSSTSRPLALVREGSFKWALPRRGEDSDHDYPDASLSSGKTGPPSPASPPRPMPSSRAAPGYLADKTFRRLTFDMMLAWEAPSSSSQLRCNGQFGEAPFDHPFTQIIKGSD</sequence>
<name>A0A5J9UQA2_9POAL</name>
<dbReference type="AlphaFoldDB" id="A0A5J9UQA2"/>
<comment type="caution">
    <text evidence="2">The sequence shown here is derived from an EMBL/GenBank/DDBJ whole genome shotgun (WGS) entry which is preliminary data.</text>
</comment>
<dbReference type="Gramene" id="TVU25397">
    <property type="protein sequence ID" value="TVU25397"/>
    <property type="gene ID" value="EJB05_27892"/>
</dbReference>
<gene>
    <name evidence="2" type="ORF">EJB05_27892</name>
</gene>
<evidence type="ECO:0000256" key="1">
    <source>
        <dbReference type="SAM" id="MobiDB-lite"/>
    </source>
</evidence>
<proteinExistence type="predicted"/>
<dbReference type="EMBL" id="RWGY01000013">
    <property type="protein sequence ID" value="TVU25397.1"/>
    <property type="molecule type" value="Genomic_DNA"/>
</dbReference>
<evidence type="ECO:0000313" key="2">
    <source>
        <dbReference type="EMBL" id="TVU25397.1"/>
    </source>
</evidence>
<feature type="compositionally biased region" description="Pro residues" evidence="1">
    <location>
        <begin position="50"/>
        <end position="60"/>
    </location>
</feature>
<accession>A0A5J9UQA2</accession>
<feature type="region of interest" description="Disordered" evidence="1">
    <location>
        <begin position="28"/>
        <end position="68"/>
    </location>
</feature>
<keyword evidence="3" id="KW-1185">Reference proteome</keyword>
<dbReference type="OrthoDB" id="2016709at2759"/>
<organism evidence="2 3">
    <name type="scientific">Eragrostis curvula</name>
    <name type="common">weeping love grass</name>
    <dbReference type="NCBI Taxonomy" id="38414"/>
    <lineage>
        <taxon>Eukaryota</taxon>
        <taxon>Viridiplantae</taxon>
        <taxon>Streptophyta</taxon>
        <taxon>Embryophyta</taxon>
        <taxon>Tracheophyta</taxon>
        <taxon>Spermatophyta</taxon>
        <taxon>Magnoliopsida</taxon>
        <taxon>Liliopsida</taxon>
        <taxon>Poales</taxon>
        <taxon>Poaceae</taxon>
        <taxon>PACMAD clade</taxon>
        <taxon>Chloridoideae</taxon>
        <taxon>Eragrostideae</taxon>
        <taxon>Eragrostidinae</taxon>
        <taxon>Eragrostis</taxon>
    </lineage>
</organism>
<feature type="compositionally biased region" description="Basic and acidic residues" evidence="1">
    <location>
        <begin position="29"/>
        <end position="39"/>
    </location>
</feature>
<dbReference type="Proteomes" id="UP000324897">
    <property type="component" value="Chromosome 2"/>
</dbReference>
<reference evidence="2 3" key="1">
    <citation type="journal article" date="2019" name="Sci. Rep.">
        <title>A high-quality genome of Eragrostis curvula grass provides insights into Poaceae evolution and supports new strategies to enhance forage quality.</title>
        <authorList>
            <person name="Carballo J."/>
            <person name="Santos B.A.C.M."/>
            <person name="Zappacosta D."/>
            <person name="Garbus I."/>
            <person name="Selva J.P."/>
            <person name="Gallo C.A."/>
            <person name="Diaz A."/>
            <person name="Albertini E."/>
            <person name="Caccamo M."/>
            <person name="Echenique V."/>
        </authorList>
    </citation>
    <scope>NUCLEOTIDE SEQUENCE [LARGE SCALE GENOMIC DNA]</scope>
    <source>
        <strain evidence="3">cv. Victoria</strain>
        <tissue evidence="2">Leaf</tissue>
    </source>
</reference>
<evidence type="ECO:0000313" key="3">
    <source>
        <dbReference type="Proteomes" id="UP000324897"/>
    </source>
</evidence>
<protein>
    <submittedName>
        <fullName evidence="2">Uncharacterized protein</fullName>
    </submittedName>
</protein>